<reference evidence="2" key="1">
    <citation type="submission" date="2022-06" db="EMBL/GenBank/DDBJ databases">
        <title>PHB producers.</title>
        <authorList>
            <person name="Besaury L."/>
        </authorList>
    </citation>
    <scope>NUCLEOTIDE SEQUENCE</scope>
    <source>
        <strain evidence="2 3">SEWS6</strain>
    </source>
</reference>
<evidence type="ECO:0000313" key="4">
    <source>
        <dbReference type="Proteomes" id="UP001242288"/>
    </source>
</evidence>
<keyword evidence="3" id="KW-1185">Reference proteome</keyword>
<evidence type="ECO:0000313" key="1">
    <source>
        <dbReference type="EMBL" id="MCX4151483.1"/>
    </source>
</evidence>
<protein>
    <recommendedName>
        <fullName evidence="5">IS1 family transposase</fullName>
    </recommendedName>
</protein>
<dbReference type="RefSeq" id="WP_266261718.1">
    <property type="nucleotide sequence ID" value="NZ_JAMXWF010000056.1"/>
</dbReference>
<name>A0AAP5BKH7_9BURK</name>
<evidence type="ECO:0000313" key="2">
    <source>
        <dbReference type="EMBL" id="MDQ6413296.1"/>
    </source>
</evidence>
<evidence type="ECO:0000313" key="3">
    <source>
        <dbReference type="Proteomes" id="UP001209412"/>
    </source>
</evidence>
<proteinExistence type="predicted"/>
<gene>
    <name evidence="2" type="ORF">NIE36_39920</name>
    <name evidence="1" type="ORF">OSB80_40015</name>
</gene>
<comment type="caution">
    <text evidence="2">The sequence shown here is derived from an EMBL/GenBank/DDBJ whole genome shotgun (WGS) entry which is preliminary data.</text>
</comment>
<dbReference type="EMBL" id="JAPKHW010000056">
    <property type="protein sequence ID" value="MCX4151483.1"/>
    <property type="molecule type" value="Genomic_DNA"/>
</dbReference>
<dbReference type="Proteomes" id="UP001209412">
    <property type="component" value="Unassembled WGS sequence"/>
</dbReference>
<organism evidence="2 4">
    <name type="scientific">Paraburkholderia madseniana</name>
    <dbReference type="NCBI Taxonomy" id="2599607"/>
    <lineage>
        <taxon>Bacteria</taxon>
        <taxon>Pseudomonadati</taxon>
        <taxon>Pseudomonadota</taxon>
        <taxon>Betaproteobacteria</taxon>
        <taxon>Burkholderiales</taxon>
        <taxon>Burkholderiaceae</taxon>
        <taxon>Paraburkholderia</taxon>
    </lineage>
</organism>
<dbReference type="EMBL" id="JAMXWF010000056">
    <property type="protein sequence ID" value="MDQ6413296.1"/>
    <property type="molecule type" value="Genomic_DNA"/>
</dbReference>
<sequence length="613" mass="69221">MSGLPDAPETPGAAPAKVPPAVEVTLPDGRRRLVQVNFCKNPRCENFGVSAVLPRYARRAKAAGAAGSAYTIAARGKDLPLLHCRLCGEMPPMKSNLGIVEELVRLSRYLAKPLEGGCRNTTCSNYGRPASDSLAYQRFGWTDRGSPRFRCRSCKKTFSVPVSPILRQRVPHKNRIILKLLMNKSPLSRICEVADVSMQTVYDKLDFFFRQLTTFAAEHERALLDGFARDRVYVAVDRQEYIVNWSRRQDKRNVVLQALGSAELETGYVFGMHLNFDGSLDPATVGAEAATAGDFSAAPPFRRHARLWLDPDYAAAQAESLKRMSKRSPPAQSLADDIEATYDNADVRPDIESAELMTSARQFPSAGMQVRNEYTLYAHFFLLRELFRGVEKVRFYLDQEPGIRAACLAAFEDEIRERRCDAFYVRIAKELTVDEKRRLVRESQERFNEAVDANPDMSLNEVAVLLMQEEMDRAASIGKWKDRWLAHPVPNSSEAQKALCYLTDFDDYDRDHVANLYLKGSLHAVDRFFMQVRRRLSFLERPIGTASKAGRTWYGYAAYRPVHIEKILAVFRVYYNYALKGADGKTPAMRLGLATHVVKLDELLGVHEARKSP</sequence>
<accession>A0AAP5BKH7</accession>
<dbReference type="Proteomes" id="UP001242288">
    <property type="component" value="Unassembled WGS sequence"/>
</dbReference>
<evidence type="ECO:0008006" key="5">
    <source>
        <dbReference type="Google" id="ProtNLM"/>
    </source>
</evidence>
<dbReference type="AlphaFoldDB" id="A0AAP5BKH7"/>